<gene>
    <name evidence="1" type="ORF">SERLADRAFT_395244</name>
</gene>
<dbReference type="GeneID" id="18811715"/>
<proteinExistence type="predicted"/>
<dbReference type="Proteomes" id="UP000008064">
    <property type="component" value="Unassembled WGS sequence"/>
</dbReference>
<reference evidence="1" key="1">
    <citation type="submission" date="2011-04" db="EMBL/GenBank/DDBJ databases">
        <title>Evolution of plant cell wall degrading machinery underlies the functional diversity of forest fungi.</title>
        <authorList>
            <consortium name="US DOE Joint Genome Institute (JGI-PGF)"/>
            <person name="Eastwood D.C."/>
            <person name="Floudas D."/>
            <person name="Binder M."/>
            <person name="Majcherczyk A."/>
            <person name="Schneider P."/>
            <person name="Aerts A."/>
            <person name="Asiegbu F.O."/>
            <person name="Baker S.E."/>
            <person name="Barry K."/>
            <person name="Bendiksby M."/>
            <person name="Blumentritt M."/>
            <person name="Coutinho P.M."/>
            <person name="Cullen D."/>
            <person name="Cullen D."/>
            <person name="Gathman A."/>
            <person name="Goodell B."/>
            <person name="Henrissat B."/>
            <person name="Ihrmark K."/>
            <person name="Kauserud H."/>
            <person name="Kohler A."/>
            <person name="LaButti K."/>
            <person name="Lapidus A."/>
            <person name="Lavin J.L."/>
            <person name="Lee Y.-H."/>
            <person name="Lindquist E."/>
            <person name="Lilly W."/>
            <person name="Lucas S."/>
            <person name="Morin E."/>
            <person name="Murat C."/>
            <person name="Oguiza J.A."/>
            <person name="Park J."/>
            <person name="Pisabarro A.G."/>
            <person name="Riley R."/>
            <person name="Rosling A."/>
            <person name="Salamov A."/>
            <person name="Schmidt O."/>
            <person name="Schmutz J."/>
            <person name="Skrede I."/>
            <person name="Stenlid J."/>
            <person name="Wiebenga A."/>
            <person name="Xie X."/>
            <person name="Kues U."/>
            <person name="Hibbett D.S."/>
            <person name="Hoffmeister D."/>
            <person name="Hogberg N."/>
            <person name="Martin F."/>
            <person name="Grigoriev I.V."/>
            <person name="Watkinson S.C."/>
        </authorList>
    </citation>
    <scope>NUCLEOTIDE SEQUENCE</scope>
    <source>
        <strain evidence="1">S7.9</strain>
    </source>
</reference>
<name>F8P438_SERL9</name>
<protein>
    <submittedName>
        <fullName evidence="1">Uncharacterized protein</fullName>
    </submittedName>
</protein>
<dbReference type="HOGENOM" id="CLU_2544012_0_0_1"/>
<dbReference type="AlphaFoldDB" id="F8P438"/>
<dbReference type="RefSeq" id="XP_007320824.1">
    <property type="nucleotide sequence ID" value="XM_007320762.1"/>
</dbReference>
<accession>F8P438</accession>
<evidence type="ECO:0000313" key="1">
    <source>
        <dbReference type="EMBL" id="EGO22286.1"/>
    </source>
</evidence>
<organism>
    <name type="scientific">Serpula lacrymans var. lacrymans (strain S7.9)</name>
    <name type="common">Dry rot fungus</name>
    <dbReference type="NCBI Taxonomy" id="578457"/>
    <lineage>
        <taxon>Eukaryota</taxon>
        <taxon>Fungi</taxon>
        <taxon>Dikarya</taxon>
        <taxon>Basidiomycota</taxon>
        <taxon>Agaricomycotina</taxon>
        <taxon>Agaricomycetes</taxon>
        <taxon>Agaricomycetidae</taxon>
        <taxon>Boletales</taxon>
        <taxon>Coniophorineae</taxon>
        <taxon>Serpulaceae</taxon>
        <taxon>Serpula</taxon>
    </lineage>
</organism>
<sequence>MVYYYLVEKRGYDVARVQNLDQPIAAAIRSRSREVMSKRRTKKRVEGCTESTSRISREDERWWTWRQAYVRKEMTLWIERVRC</sequence>
<dbReference type="EMBL" id="GL945437">
    <property type="protein sequence ID" value="EGO22286.1"/>
    <property type="molecule type" value="Genomic_DNA"/>
</dbReference>
<dbReference type="KEGG" id="sla:SERLADRAFT_395244"/>